<dbReference type="AlphaFoldDB" id="A0A6V7WHH4"/>
<dbReference type="Proteomes" id="UP000580250">
    <property type="component" value="Unassembled WGS sequence"/>
</dbReference>
<protein>
    <submittedName>
        <fullName evidence="1">Uncharacterized protein</fullName>
    </submittedName>
</protein>
<reference evidence="1 2" key="1">
    <citation type="submission" date="2020-08" db="EMBL/GenBank/DDBJ databases">
        <authorList>
            <person name="Koutsovoulos G."/>
            <person name="Danchin GJ E."/>
        </authorList>
    </citation>
    <scope>NUCLEOTIDE SEQUENCE [LARGE SCALE GENOMIC DNA]</scope>
</reference>
<evidence type="ECO:0000313" key="1">
    <source>
        <dbReference type="EMBL" id="CAD2186459.1"/>
    </source>
</evidence>
<gene>
    <name evidence="1" type="ORF">MENT_LOCUS38961</name>
</gene>
<comment type="caution">
    <text evidence="1">The sequence shown here is derived from an EMBL/GenBank/DDBJ whole genome shotgun (WGS) entry which is preliminary data.</text>
</comment>
<sequence>MLQYLSLFGWTTLILVERICRVVIGDWEIFIIFGSRPNCLGNFIFCFLRSLGMSFLNFT</sequence>
<dbReference type="EMBL" id="CAJEWN010000588">
    <property type="protein sequence ID" value="CAD2186459.1"/>
    <property type="molecule type" value="Genomic_DNA"/>
</dbReference>
<evidence type="ECO:0000313" key="2">
    <source>
        <dbReference type="Proteomes" id="UP000580250"/>
    </source>
</evidence>
<organism evidence="1 2">
    <name type="scientific">Meloidogyne enterolobii</name>
    <name type="common">Root-knot nematode worm</name>
    <name type="synonym">Meloidogyne mayaguensis</name>
    <dbReference type="NCBI Taxonomy" id="390850"/>
    <lineage>
        <taxon>Eukaryota</taxon>
        <taxon>Metazoa</taxon>
        <taxon>Ecdysozoa</taxon>
        <taxon>Nematoda</taxon>
        <taxon>Chromadorea</taxon>
        <taxon>Rhabditida</taxon>
        <taxon>Tylenchina</taxon>
        <taxon>Tylenchomorpha</taxon>
        <taxon>Tylenchoidea</taxon>
        <taxon>Meloidogynidae</taxon>
        <taxon>Meloidogyninae</taxon>
        <taxon>Meloidogyne</taxon>
    </lineage>
</organism>
<name>A0A6V7WHH4_MELEN</name>
<proteinExistence type="predicted"/>
<accession>A0A6V7WHH4</accession>